<proteinExistence type="predicted"/>
<sequence length="712" mass="80796">MITDLTLPRVDLAFGRNEPVQWSENLQLALNSYSELLIVEPRFPSYHHAITKTRNQTTLNAKEIFRIGLGLHTESISKLPLGKFVNVVFKDGDEFYSGLVNDPAVVLHQWTLNFKSTRDCWLGVLFNTSELLVLGRENYKKSYNYRVKINVFETLVQLYDIPYYDGKWWVSAEECRHLRVKFFTFNTINDVLYLALVDLANRVSIFKWETNKLHLVSSHDFAKSILRVYWKENIFLVVGLDNSVTVLSNELDHSSQVSPSQSAQNQKNEIVLHQGKHYIVCVFTSKVVIFDEDESFEFDTHSWCACSSLNVGVLENKLNLLLSFEDGKFLRLDFDLETKCFQTRDNGQSLDLFVARALYNFEVNTNGEENEVGEGSLIIQGATSISDNILAVVSKVIPKRGLHLRIPSENSVQLSFVRLEKPVKRFNDEISNTTSLAKLAKLYLESYMEFPAIVDAIATTHYDKVNAFYTEIGLFTDKMLASDEKKLTYSGGSNGGGGLAQVLKSHFLENAKVKDLQFKHTLARLLSNAIETHITSNNKAAKMLLESVSVTRDLIESKIKHYLTSLVLDACASQSGEFDAYDTFVLLSMQKLHSWDKNSSDTTLPDKVSITVKGGRTITETFEIASRSSSSPQFQPQPQAESSKRMVFSVSKHGWATCDLTNLPILTMHNQVDELNQFRYFSVSEVDSKIVKTLLNTLGYCYISGNRRYDIR</sequence>
<reference evidence="2 3" key="1">
    <citation type="submission" date="2024-03" db="EMBL/GenBank/DDBJ databases">
        <authorList>
            <person name="Brejova B."/>
        </authorList>
    </citation>
    <scope>NUCLEOTIDE SEQUENCE [LARGE SCALE GENOMIC DNA]</scope>
    <source>
        <strain evidence="2 3">CBS 14171</strain>
    </source>
</reference>
<protein>
    <recommendedName>
        <fullName evidence="1">Transcription factor IIIC 90kDa subunit N-terminal domain-containing protein</fullName>
    </recommendedName>
</protein>
<evidence type="ECO:0000259" key="1">
    <source>
        <dbReference type="Pfam" id="PF12657"/>
    </source>
</evidence>
<dbReference type="InterPro" id="IPR024761">
    <property type="entry name" value="TFIIIC_delta_N"/>
</dbReference>
<accession>A0ABP0ZQ15</accession>
<dbReference type="GeneID" id="92209678"/>
<organism evidence="2 3">
    <name type="scientific">Lodderomyces beijingensis</name>
    <dbReference type="NCBI Taxonomy" id="1775926"/>
    <lineage>
        <taxon>Eukaryota</taxon>
        <taxon>Fungi</taxon>
        <taxon>Dikarya</taxon>
        <taxon>Ascomycota</taxon>
        <taxon>Saccharomycotina</taxon>
        <taxon>Pichiomycetes</taxon>
        <taxon>Debaryomycetaceae</taxon>
        <taxon>Candida/Lodderomyces clade</taxon>
        <taxon>Lodderomyces</taxon>
    </lineage>
</organism>
<gene>
    <name evidence="2" type="ORF">LODBEIA_P44820</name>
</gene>
<name>A0ABP0ZQ15_9ASCO</name>
<keyword evidence="3" id="KW-1185">Reference proteome</keyword>
<dbReference type="Proteomes" id="UP001497383">
    <property type="component" value="Chromosome 5"/>
</dbReference>
<evidence type="ECO:0000313" key="3">
    <source>
        <dbReference type="Proteomes" id="UP001497383"/>
    </source>
</evidence>
<dbReference type="RefSeq" id="XP_066831420.1">
    <property type="nucleotide sequence ID" value="XM_066974708.1"/>
</dbReference>
<dbReference type="EMBL" id="OZ022409">
    <property type="protein sequence ID" value="CAK9440382.1"/>
    <property type="molecule type" value="Genomic_DNA"/>
</dbReference>
<evidence type="ECO:0000313" key="2">
    <source>
        <dbReference type="EMBL" id="CAK9440382.1"/>
    </source>
</evidence>
<feature type="domain" description="Transcription factor IIIC 90kDa subunit N-terminal" evidence="1">
    <location>
        <begin position="22"/>
        <end position="416"/>
    </location>
</feature>
<dbReference type="Pfam" id="PF12657">
    <property type="entry name" value="TFIIIC_delta"/>
    <property type="match status" value="1"/>
</dbReference>